<dbReference type="EMBL" id="VIRB01000001">
    <property type="protein sequence ID" value="NDO67240.1"/>
    <property type="molecule type" value="Genomic_DNA"/>
</dbReference>
<feature type="domain" description="Resolvase/invertase-type recombinase catalytic" evidence="2">
    <location>
        <begin position="26"/>
        <end position="178"/>
    </location>
</feature>
<dbReference type="InterPro" id="IPR006119">
    <property type="entry name" value="Resolv_N"/>
</dbReference>
<reference evidence="4 5" key="1">
    <citation type="submission" date="2019-07" db="EMBL/GenBank/DDBJ databases">
        <title>Draft genome sequences of 15 bacterial species constituting the stable defined intestinal microbiota of the GM15 gnotobiotic mouse model.</title>
        <authorList>
            <person name="Elie C."/>
            <person name="Mathieu A."/>
            <person name="Saliou A."/>
            <person name="Darnaud M."/>
            <person name="Leulier F."/>
            <person name="Tamellini A."/>
        </authorList>
    </citation>
    <scope>NUCLEOTIDE SEQUENCE [LARGE SCALE GENOMIC DNA]</scope>
    <source>
        <strain evidence="5">ASF 502</strain>
    </source>
</reference>
<dbReference type="GO" id="GO:0003677">
    <property type="term" value="F:DNA binding"/>
    <property type="evidence" value="ECO:0007669"/>
    <property type="project" value="InterPro"/>
</dbReference>
<protein>
    <submittedName>
        <fullName evidence="4">Recombinase family protein</fullName>
    </submittedName>
</protein>
<name>A0A9X5H4S3_9FIRM</name>
<accession>A0A9X5H4S3</accession>
<proteinExistence type="predicted"/>
<evidence type="ECO:0000313" key="4">
    <source>
        <dbReference type="EMBL" id="NDO67240.1"/>
    </source>
</evidence>
<dbReference type="PROSITE" id="PS51736">
    <property type="entry name" value="RECOMBINASES_3"/>
    <property type="match status" value="1"/>
</dbReference>
<dbReference type="SUPFAM" id="SSF53041">
    <property type="entry name" value="Resolvase-like"/>
    <property type="match status" value="1"/>
</dbReference>
<sequence>MLVPAMARCYFYTYFYILYKERDMMSYCIYLRKSRKDLEAEQHGDGETLARHEQTLLSLARQKKLIIGNIYREIVSGETIAARPVMQQLLHEVEQGLWDGVLVMEVERLARGDTIDQGIVQRAFQYSNTLIVTPLKTYDPANEFDEEYFEFGLFMSRREYKTIKRRMQAGRYSAAQEGKWPFNVAPYGFRRVKLEQEKGWTLELDEQEAPVVRLIFSLFTGPSRIGITYIKRNLNLQGIRPRKSQKWTDSTIRDILRNEVYDQKVAIGQRKVTMQIVDGMPVKSRPRSSDYTSVEARHPRMIDHEVFLEAQSYLGLGAPKPPESYGIKNPLAGLIVCSECRRKMYRRPASKSKGGAPYDVLMCKTDGCPTIGSKLDLVEKKLIDCLSDWVSGYQLHAPVHKSLIPEKTQILNRVRMEHEKLMFQKEKLYDLLESGVYTTEIFLERSGKLQEHIRQSEEHIQDLEEDLKKEQLREDNINNFIPACQSLLSCYWNLSDQERNKALRLLLESVEYRKLTKNKRGEKEQATFELSIKPRIPRN</sequence>
<gene>
    <name evidence="4" type="ORF">FMM80_00215</name>
</gene>
<dbReference type="InterPro" id="IPR038109">
    <property type="entry name" value="DNA_bind_recomb_sf"/>
</dbReference>
<dbReference type="InterPro" id="IPR036162">
    <property type="entry name" value="Resolvase-like_N_sf"/>
</dbReference>
<dbReference type="Pfam" id="PF00239">
    <property type="entry name" value="Resolvase"/>
    <property type="match status" value="1"/>
</dbReference>
<comment type="caution">
    <text evidence="4">The sequence shown here is derived from an EMBL/GenBank/DDBJ whole genome shotgun (WGS) entry which is preliminary data.</text>
</comment>
<dbReference type="GO" id="GO:0000150">
    <property type="term" value="F:DNA strand exchange activity"/>
    <property type="evidence" value="ECO:0007669"/>
    <property type="project" value="InterPro"/>
</dbReference>
<evidence type="ECO:0000256" key="1">
    <source>
        <dbReference type="SAM" id="Coils"/>
    </source>
</evidence>
<dbReference type="Gene3D" id="3.40.50.1390">
    <property type="entry name" value="Resolvase, N-terminal catalytic domain"/>
    <property type="match status" value="1"/>
</dbReference>
<dbReference type="CDD" id="cd00338">
    <property type="entry name" value="Ser_Recombinase"/>
    <property type="match status" value="1"/>
</dbReference>
<organism evidence="4 5">
    <name type="scientific">Schaedlerella arabinosiphila</name>
    <dbReference type="NCBI Taxonomy" id="2044587"/>
    <lineage>
        <taxon>Bacteria</taxon>
        <taxon>Bacillati</taxon>
        <taxon>Bacillota</taxon>
        <taxon>Clostridia</taxon>
        <taxon>Lachnospirales</taxon>
        <taxon>Lachnospiraceae</taxon>
        <taxon>Schaedlerella</taxon>
    </lineage>
</organism>
<dbReference type="PANTHER" id="PTHR30461:SF23">
    <property type="entry name" value="DNA RECOMBINASE-RELATED"/>
    <property type="match status" value="1"/>
</dbReference>
<dbReference type="AlphaFoldDB" id="A0A9X5H4S3"/>
<dbReference type="Gene3D" id="3.90.1750.20">
    <property type="entry name" value="Putative Large Serine Recombinase, Chain B, Domain 2"/>
    <property type="match status" value="1"/>
</dbReference>
<evidence type="ECO:0000259" key="3">
    <source>
        <dbReference type="PROSITE" id="PS51737"/>
    </source>
</evidence>
<dbReference type="Pfam" id="PF07508">
    <property type="entry name" value="Recombinase"/>
    <property type="match status" value="1"/>
</dbReference>
<evidence type="ECO:0000259" key="2">
    <source>
        <dbReference type="PROSITE" id="PS51736"/>
    </source>
</evidence>
<feature type="domain" description="Recombinase" evidence="3">
    <location>
        <begin position="186"/>
        <end position="320"/>
    </location>
</feature>
<dbReference type="PROSITE" id="PS51737">
    <property type="entry name" value="RECOMBINASE_DNA_BIND"/>
    <property type="match status" value="1"/>
</dbReference>
<keyword evidence="1" id="KW-0175">Coiled coil</keyword>
<dbReference type="Proteomes" id="UP000474104">
    <property type="component" value="Unassembled WGS sequence"/>
</dbReference>
<dbReference type="OrthoDB" id="65783at2"/>
<feature type="coiled-coil region" evidence="1">
    <location>
        <begin position="446"/>
        <end position="473"/>
    </location>
</feature>
<dbReference type="InterPro" id="IPR050639">
    <property type="entry name" value="SSR_resolvase"/>
</dbReference>
<evidence type="ECO:0000313" key="5">
    <source>
        <dbReference type="Proteomes" id="UP000474104"/>
    </source>
</evidence>
<dbReference type="PANTHER" id="PTHR30461">
    <property type="entry name" value="DNA-INVERTASE FROM LAMBDOID PROPHAGE"/>
    <property type="match status" value="1"/>
</dbReference>
<dbReference type="SMART" id="SM00857">
    <property type="entry name" value="Resolvase"/>
    <property type="match status" value="1"/>
</dbReference>
<dbReference type="InterPro" id="IPR011109">
    <property type="entry name" value="DNA_bind_recombinase_dom"/>
</dbReference>